<keyword evidence="2" id="KW-1185">Reference proteome</keyword>
<dbReference type="PANTHER" id="PTHR47326:SF1">
    <property type="entry name" value="HTH PSQ-TYPE DOMAIN-CONTAINING PROTEIN"/>
    <property type="match status" value="1"/>
</dbReference>
<organism evidence="1 2">
    <name type="scientific">Caerostris darwini</name>
    <dbReference type="NCBI Taxonomy" id="1538125"/>
    <lineage>
        <taxon>Eukaryota</taxon>
        <taxon>Metazoa</taxon>
        <taxon>Ecdysozoa</taxon>
        <taxon>Arthropoda</taxon>
        <taxon>Chelicerata</taxon>
        <taxon>Arachnida</taxon>
        <taxon>Araneae</taxon>
        <taxon>Araneomorphae</taxon>
        <taxon>Entelegynae</taxon>
        <taxon>Araneoidea</taxon>
        <taxon>Araneidae</taxon>
        <taxon>Caerostris</taxon>
    </lineage>
</organism>
<accession>A0AAV4PQ95</accession>
<proteinExistence type="predicted"/>
<gene>
    <name evidence="1" type="primary">AVEN_158993_1</name>
    <name evidence="1" type="ORF">CDAR_259161</name>
</gene>
<evidence type="ECO:0000313" key="1">
    <source>
        <dbReference type="EMBL" id="GIX99226.1"/>
    </source>
</evidence>
<name>A0AAV4PQ95_9ARAC</name>
<dbReference type="GO" id="GO:0003676">
    <property type="term" value="F:nucleic acid binding"/>
    <property type="evidence" value="ECO:0007669"/>
    <property type="project" value="InterPro"/>
</dbReference>
<dbReference type="EMBL" id="BPLQ01003277">
    <property type="protein sequence ID" value="GIX99226.1"/>
    <property type="molecule type" value="Genomic_DNA"/>
</dbReference>
<protein>
    <submittedName>
        <fullName evidence="1">DUF4817 domain-containing protein</fullName>
    </submittedName>
</protein>
<dbReference type="PANTHER" id="PTHR47326">
    <property type="entry name" value="TRANSPOSABLE ELEMENT TC3 TRANSPOSASE-LIKE PROTEIN"/>
    <property type="match status" value="1"/>
</dbReference>
<dbReference type="Gene3D" id="3.30.420.10">
    <property type="entry name" value="Ribonuclease H-like superfamily/Ribonuclease H"/>
    <property type="match status" value="1"/>
</dbReference>
<dbReference type="Proteomes" id="UP001054837">
    <property type="component" value="Unassembled WGS sequence"/>
</dbReference>
<dbReference type="AlphaFoldDB" id="A0AAV4PQ95"/>
<reference evidence="1 2" key="1">
    <citation type="submission" date="2021-06" db="EMBL/GenBank/DDBJ databases">
        <title>Caerostris darwini draft genome.</title>
        <authorList>
            <person name="Kono N."/>
            <person name="Arakawa K."/>
        </authorList>
    </citation>
    <scope>NUCLEOTIDE SEQUENCE [LARGE SCALE GENOMIC DNA]</scope>
</reference>
<sequence>MNMSSSTVHRLLRAEGLYPYRYRTVQGLHPGDFYLCTDFCEWLLQQHETDNAFIARILWTDERHQDHRSVNVWVGLIGNRLIGPYLLPERLTGHSYLIFLRDVLIDVLDDMPLATIRGLWFQHIYDTFQLSTPAPTHFSSLVYY</sequence>
<evidence type="ECO:0000313" key="2">
    <source>
        <dbReference type="Proteomes" id="UP001054837"/>
    </source>
</evidence>
<dbReference type="InterPro" id="IPR036397">
    <property type="entry name" value="RNaseH_sf"/>
</dbReference>
<comment type="caution">
    <text evidence="1">The sequence shown here is derived from an EMBL/GenBank/DDBJ whole genome shotgun (WGS) entry which is preliminary data.</text>
</comment>